<dbReference type="EMBL" id="CP055900">
    <property type="protein sequence ID" value="QKX58816.1"/>
    <property type="molecule type" value="Genomic_DNA"/>
</dbReference>
<dbReference type="KEGG" id="trg:TRUGW13939_05943"/>
<dbReference type="AlphaFoldDB" id="A0A7H8QYG3"/>
<organism evidence="1 2">
    <name type="scientific">Talaromyces rugulosus</name>
    <name type="common">Penicillium rugulosum</name>
    <dbReference type="NCBI Taxonomy" id="121627"/>
    <lineage>
        <taxon>Eukaryota</taxon>
        <taxon>Fungi</taxon>
        <taxon>Dikarya</taxon>
        <taxon>Ascomycota</taxon>
        <taxon>Pezizomycotina</taxon>
        <taxon>Eurotiomycetes</taxon>
        <taxon>Eurotiomycetidae</taxon>
        <taxon>Eurotiales</taxon>
        <taxon>Trichocomaceae</taxon>
        <taxon>Talaromyces</taxon>
        <taxon>Talaromyces sect. Islandici</taxon>
    </lineage>
</organism>
<reference evidence="2" key="1">
    <citation type="submission" date="2020-06" db="EMBL/GenBank/DDBJ databases">
        <title>A chromosome-scale genome assembly of Talaromyces rugulosus W13939.</title>
        <authorList>
            <person name="Wang B."/>
            <person name="Guo L."/>
            <person name="Ye K."/>
            <person name="Wang L."/>
        </authorList>
    </citation>
    <scope>NUCLEOTIDE SEQUENCE [LARGE SCALE GENOMIC DNA]</scope>
    <source>
        <strain evidence="2">W13939</strain>
    </source>
</reference>
<sequence>MSATGRAYRHSLRQAPSRPEFIWIGDDLLSSTFRRFVNGQQRRYESRVPGPLEARKRLARRRNTALATSGQPLDIPANVANLFGANGSGHVRQWDDSSWSPRWPEPLELFSYSNPPPAPQVPSFLDNADVWSEPQVPDLPAFNIPLEREKITQKTKKTKAKTPDPQTFEASLARCSTVEDVRKALEWHQIDIRKVPEHSRLILNHFCHVTFRIGKDSRIYDLIEFLNDTSLNVSGVGNYRALFSYIDDAEMHVAYREMLIDQTTTAIQLGLVPIAEVNEIIQCLPQVVETPDRPFKFQQVEELSYLYYRIWESLRASKVFTLYEIYHEILDPWLGQLLDLDDERYLCLARDITAAYYASVRSFADSISARALKLLTTGKAPVDTEFLESWLDRCFVLGDSRSLQLANEAIIAYHSTERRLSEFVTNQLLKFLTLPGELAGHKQKTAEAIRSLMQQLDGDLATRYIVYITEKLVFSIPDDSLRSRTLVIWKHCLKYMNNQTAFSLPVLSETPKAAHWKGSPGLRIALRLWIWSALRSPIDPATANNPRVEQLKQNDKTAITLLKLFDGFTTVTRSPWWNRTEILPRLIYNLQKLNVPCNDTLMKTHALLTGIQITRGATLHAFRKLEEGKISLKDAALHRDTFNATKVYLLSSYLPYIQDVDITSPEFVEAMLQSIEQGRESIEAIFTLMSFHTPLKIGLAIANTPQGRYGHQQKPYKRLVLRNHPKRKANEPKLALDPQACVAFVELMATCIATSEKLTPRAAFNLVTHLYAFTIHHFGPVRPSLVRALYHCGVTRFRQNGQGVSRVQEAYIMGLVRRFEDPQAVKGLMNGSFIKIGDHGV</sequence>
<dbReference type="OrthoDB" id="2013972at2759"/>
<proteinExistence type="predicted"/>
<dbReference type="GeneID" id="55993440"/>
<dbReference type="Proteomes" id="UP000509510">
    <property type="component" value="Chromosome III"/>
</dbReference>
<evidence type="ECO:0000313" key="2">
    <source>
        <dbReference type="Proteomes" id="UP000509510"/>
    </source>
</evidence>
<accession>A0A7H8QYG3</accession>
<gene>
    <name evidence="1" type="ORF">TRUGW13939_05943</name>
</gene>
<keyword evidence="2" id="KW-1185">Reference proteome</keyword>
<name>A0A7H8QYG3_TALRU</name>
<protein>
    <submittedName>
        <fullName evidence="1">Uncharacterized protein</fullName>
    </submittedName>
</protein>
<evidence type="ECO:0000313" key="1">
    <source>
        <dbReference type="EMBL" id="QKX58816.1"/>
    </source>
</evidence>
<dbReference type="RefSeq" id="XP_035344994.1">
    <property type="nucleotide sequence ID" value="XM_035489101.1"/>
</dbReference>